<organism evidence="1 2">
    <name type="scientific">Moraxella catarrhalis</name>
    <name type="common">Branhamella catarrhalis</name>
    <dbReference type="NCBI Taxonomy" id="480"/>
    <lineage>
        <taxon>Bacteria</taxon>
        <taxon>Pseudomonadati</taxon>
        <taxon>Pseudomonadota</taxon>
        <taxon>Gammaproteobacteria</taxon>
        <taxon>Moraxellales</taxon>
        <taxon>Moraxellaceae</taxon>
        <taxon>Moraxella</taxon>
    </lineage>
</organism>
<keyword evidence="2" id="KW-1185">Reference proteome</keyword>
<dbReference type="InterPro" id="IPR010710">
    <property type="entry name" value="DUF1289"/>
</dbReference>
<evidence type="ECO:0000313" key="2">
    <source>
        <dbReference type="Proteomes" id="UP000078228"/>
    </source>
</evidence>
<comment type="caution">
    <text evidence="1">The sequence shown here is derived from an EMBL/GenBank/DDBJ whole genome shotgun (WGS) entry which is preliminary data.</text>
</comment>
<name>A0A198UKJ7_MORCA</name>
<gene>
    <name evidence="1" type="ORF">AO384_1373</name>
</gene>
<dbReference type="Pfam" id="PF06945">
    <property type="entry name" value="DUF1289"/>
    <property type="match status" value="1"/>
</dbReference>
<dbReference type="PANTHER" id="PTHR35175">
    <property type="entry name" value="DUF1289 DOMAIN-CONTAINING PROTEIN"/>
    <property type="match status" value="1"/>
</dbReference>
<proteinExistence type="predicted"/>
<dbReference type="PANTHER" id="PTHR35175:SF1">
    <property type="entry name" value="OXIDOREDUCTASE"/>
    <property type="match status" value="1"/>
</dbReference>
<dbReference type="Proteomes" id="UP000078228">
    <property type="component" value="Unassembled WGS sequence"/>
</dbReference>
<sequence>MSQAELFSIDNPCIGVCQMNKKGYCIGCLRKRSERQNWYRLSDSDKHKILVLLAKRHQRLGDHRLKKRQATDDTETLTQLTLIQLTHM</sequence>
<dbReference type="EMBL" id="LXHC01000022">
    <property type="protein sequence ID" value="OAU95767.1"/>
    <property type="molecule type" value="Genomic_DNA"/>
</dbReference>
<dbReference type="AlphaFoldDB" id="A0A198UKJ7"/>
<protein>
    <submittedName>
        <fullName evidence="1">Putative Fe-S protein</fullName>
    </submittedName>
</protein>
<dbReference type="RefSeq" id="WP_064610838.1">
    <property type="nucleotide sequence ID" value="NZ_LXHB01000054.1"/>
</dbReference>
<accession>A0A198UKJ7</accession>
<dbReference type="PATRIC" id="fig|480.237.peg.1740"/>
<evidence type="ECO:0000313" key="1">
    <source>
        <dbReference type="EMBL" id="OAU95767.1"/>
    </source>
</evidence>
<reference evidence="1 2" key="1">
    <citation type="journal article" date="2016" name="Genome Biol. Evol.">
        <title>Comparative Genomic Analyses of the Moraxella catarrhalis Serosensitive and Seroresistant Lineages Demonstrate Their Independent Evolution.</title>
        <authorList>
            <person name="Earl J.P."/>
            <person name="de Vries S.P."/>
            <person name="Ahmed A."/>
            <person name="Powell E."/>
            <person name="Schultz M.P."/>
            <person name="Hermans P.W."/>
            <person name="Hill D.J."/>
            <person name="Zhou Z."/>
            <person name="Constantinidou C.I."/>
            <person name="Hu F.Z."/>
            <person name="Bootsma H.J."/>
            <person name="Ehrlich G.D."/>
        </authorList>
    </citation>
    <scope>NUCLEOTIDE SEQUENCE [LARGE SCALE GENOMIC DNA]</scope>
    <source>
        <strain evidence="1 2">Z7542</strain>
    </source>
</reference>